<dbReference type="AlphaFoldDB" id="A0A3B0Y3V4"/>
<dbReference type="GO" id="GO:0003677">
    <property type="term" value="F:DNA binding"/>
    <property type="evidence" value="ECO:0007669"/>
    <property type="project" value="InterPro"/>
</dbReference>
<organism evidence="2">
    <name type="scientific">hydrothermal vent metagenome</name>
    <dbReference type="NCBI Taxonomy" id="652676"/>
    <lineage>
        <taxon>unclassified sequences</taxon>
        <taxon>metagenomes</taxon>
        <taxon>ecological metagenomes</taxon>
    </lineage>
</organism>
<feature type="domain" description="HTH cro/C1-type" evidence="1">
    <location>
        <begin position="16"/>
        <end position="69"/>
    </location>
</feature>
<dbReference type="Pfam" id="PF13560">
    <property type="entry name" value="HTH_31"/>
    <property type="match status" value="1"/>
</dbReference>
<accession>A0A3B0Y3V4</accession>
<protein>
    <recommendedName>
        <fullName evidence="1">HTH cro/C1-type domain-containing protein</fullName>
    </recommendedName>
</protein>
<dbReference type="InterPro" id="IPR001387">
    <property type="entry name" value="Cro/C1-type_HTH"/>
</dbReference>
<evidence type="ECO:0000259" key="1">
    <source>
        <dbReference type="PROSITE" id="PS50943"/>
    </source>
</evidence>
<evidence type="ECO:0000313" key="2">
    <source>
        <dbReference type="EMBL" id="VAW71083.1"/>
    </source>
</evidence>
<dbReference type="EMBL" id="UOFJ01000567">
    <property type="protein sequence ID" value="VAW71083.1"/>
    <property type="molecule type" value="Genomic_DNA"/>
</dbReference>
<dbReference type="InterPro" id="IPR010982">
    <property type="entry name" value="Lambda_DNA-bd_dom_sf"/>
</dbReference>
<dbReference type="SUPFAM" id="SSF47413">
    <property type="entry name" value="lambda repressor-like DNA-binding domains"/>
    <property type="match status" value="1"/>
</dbReference>
<proteinExistence type="predicted"/>
<reference evidence="2" key="1">
    <citation type="submission" date="2018-06" db="EMBL/GenBank/DDBJ databases">
        <authorList>
            <person name="Zhirakovskaya E."/>
        </authorList>
    </citation>
    <scope>NUCLEOTIDE SEQUENCE</scope>
</reference>
<dbReference type="SMART" id="SM00530">
    <property type="entry name" value="HTH_XRE"/>
    <property type="match status" value="1"/>
</dbReference>
<gene>
    <name evidence="2" type="ORF">MNBD_GAMMA10-2826</name>
</gene>
<sequence>MFQDSEKQLSEMGQFFKIARKRRGWRQGDVAQRINVSIDTVKRAEKGAKGLSVGNILDLLSLYNRLDAFNEVINPDNDSVGISMETERLPERVSSQHYDRDF</sequence>
<name>A0A3B0Y3V4_9ZZZZ</name>
<dbReference type="PROSITE" id="PS50943">
    <property type="entry name" value="HTH_CROC1"/>
    <property type="match status" value="1"/>
</dbReference>
<dbReference type="Gene3D" id="1.10.260.40">
    <property type="entry name" value="lambda repressor-like DNA-binding domains"/>
    <property type="match status" value="1"/>
</dbReference>
<dbReference type="CDD" id="cd00093">
    <property type="entry name" value="HTH_XRE"/>
    <property type="match status" value="1"/>
</dbReference>